<dbReference type="GO" id="GO:0006402">
    <property type="term" value="P:mRNA catabolic process"/>
    <property type="evidence" value="ECO:0007669"/>
    <property type="project" value="TreeGrafter"/>
</dbReference>
<reference evidence="9 10" key="1">
    <citation type="submission" date="2016-03" db="EMBL/GenBank/DDBJ databases">
        <title>EvidentialGene: Evidence-directed Construction of Genes on Genomes.</title>
        <authorList>
            <person name="Gilbert D.G."/>
            <person name="Choi J.-H."/>
            <person name="Mockaitis K."/>
            <person name="Colbourne J."/>
            <person name="Pfrender M."/>
        </authorList>
    </citation>
    <scope>NUCLEOTIDE SEQUENCE [LARGE SCALE GENOMIC DNA]</scope>
    <source>
        <strain evidence="9 10">Xinb3</strain>
        <tissue evidence="9">Complete organism</tissue>
    </source>
</reference>
<sequence length="1310" mass="147623">MAQSISKSSTPQRPNQSKTFENYWDEKDVEEGLLNGSLFEGVLRINPKNYKEAYISAPDGTEDFLIEGLLHRNRALNGDVVVCKMLTVQTENKCEKINGQSLTSQSDQPSKQPTPKNVMEESKMKENILKMAVNEGLDKKSPDIHGPRNMKPTSQRKKKNLKEENCNEIHDTSTDLQSKSRGTPPPIPSELAKMKNVVEEKKKRIRRPKKKKNAMIEGLATQLTASCAVGDSVVTTTNIVTEAVIKIPAQSTPITVVEEIVEIRQQSSNLPRKIAKVVFIKELKHSRCAIGSLKQWPYGQSGPIPSWILFSPKDHRIPRLKIPFTPALATCLSQPNMLYLARIDSWEDVNHPLGSLCYFIGQAGDIEAETIALLLEHEVDYGQFPQEVFDSLPSLPWSIPPEEIRKRRDFREECIFTIDPADARDLDDAVSGRFLRMAEDGITKLYQVSVHIADVSFFVQGNTVLDDIASRRATSTYLVDRVIPMLPSVLCEHICSLNPGEDRLAFSVEWTVNDKGEILEEWFGRSIIRSCVKLSYDHAQTVIEGRDINNWPVIKGPHPSSEICKSILVLQELAGYLRKKRVDQGALRIDLPRLAFSMDWETRTPIGFRVYELKESNRLIEEFMLLANMRVAEKIYGAFPALAVLRSHPPPPTHKLEQLAETLQTIGIHLDVTSSATLQESLLRYGQGSTDAISMGRNLVISNLLAKPMKCASYICSGVVKKEEHFRHYALSVPFYTHFTSPIRRYPDILVHRLLNAALEQEALDHWNQNIIKRLLDNCNSRKLAAKALQDTHSELHLANLIRKSGSIEVKGIVLAVLDHSVDVVLIYLGIIRRLYIEKLPLTMTHEKYNGIGKLTLVWDPQSTSEQPTRQVVSVFSLLEILLVPHTENDKLDFTLVLQRPTNTPQKKKFIVISATGGTDHIATSESSSGFAVNSTITISPLPKNVIMVKKQDVLDSQNGRNAVIDAVELIDPKASEQVLELIVKIAEHPAIWKQIHRVLETLEANNAAYSQRIDASRSESVWTHKRLERPGDKRNDVPDDKIAVISNTTSSGISPSLETAFQRWRDVLFAAKESPLIHPQLEASGLQSNRETKIEQDVKKRSAARIINQPEQLRPDKNFEERLSEIEDELKKLTKLSRTFPLKMKHLTTVGRQQEKRGKIKTSKILTRNGAYQNQGVGDDSKPVIRVHPKFQYHKVHNTTNQPGPSSFLGPNYWKKIASLKHNGSNPTSRRNSFVAVSITPPDGDKHERDESLIANVQQQRMLGTEKNKSDFGKPCKKLHNTRKQSKQRPLSNKQSSNKDQSGDYITNG</sequence>
<feature type="region of interest" description="Disordered" evidence="7">
    <location>
        <begin position="1221"/>
        <end position="1310"/>
    </location>
</feature>
<evidence type="ECO:0000256" key="5">
    <source>
        <dbReference type="ARBA" id="ARBA00022884"/>
    </source>
</evidence>
<feature type="region of interest" description="Disordered" evidence="7">
    <location>
        <begin position="98"/>
        <end position="120"/>
    </location>
</feature>
<dbReference type="Pfam" id="PF17216">
    <property type="entry name" value="Rrp44_CSD1"/>
    <property type="match status" value="1"/>
</dbReference>
<name>A0A164K841_9CRUS</name>
<comment type="caution">
    <text evidence="9">The sequence shown here is derived from an EMBL/GenBank/DDBJ whole genome shotgun (WGS) entry which is preliminary data.</text>
</comment>
<dbReference type="InterPro" id="IPR050180">
    <property type="entry name" value="RNR_Ribonuclease"/>
</dbReference>
<feature type="region of interest" description="Disordered" evidence="7">
    <location>
        <begin position="134"/>
        <end position="190"/>
    </location>
</feature>
<feature type="domain" description="RNB" evidence="8">
    <location>
        <begin position="407"/>
        <end position="761"/>
    </location>
</feature>
<keyword evidence="3" id="KW-0378">Hydrolase</keyword>
<dbReference type="Proteomes" id="UP000076858">
    <property type="component" value="Unassembled WGS sequence"/>
</dbReference>
<dbReference type="InterPro" id="IPR001900">
    <property type="entry name" value="RNase_II/R"/>
</dbReference>
<dbReference type="GO" id="GO:0010587">
    <property type="term" value="P:miRNA catabolic process"/>
    <property type="evidence" value="ECO:0007669"/>
    <property type="project" value="TreeGrafter"/>
</dbReference>
<dbReference type="PANTHER" id="PTHR23355">
    <property type="entry name" value="RIBONUCLEASE"/>
    <property type="match status" value="1"/>
</dbReference>
<evidence type="ECO:0000259" key="8">
    <source>
        <dbReference type="SMART" id="SM00955"/>
    </source>
</evidence>
<evidence type="ECO:0000256" key="1">
    <source>
        <dbReference type="ARBA" id="ARBA00005785"/>
    </source>
</evidence>
<accession>A0A164K841</accession>
<dbReference type="STRING" id="35525.A0A164K841"/>
<feature type="compositionally biased region" description="Basic and acidic residues" evidence="7">
    <location>
        <begin position="136"/>
        <end position="146"/>
    </location>
</feature>
<evidence type="ECO:0000313" key="10">
    <source>
        <dbReference type="Proteomes" id="UP000076858"/>
    </source>
</evidence>
<dbReference type="PROSITE" id="PS01175">
    <property type="entry name" value="RIBONUCLEASE_II"/>
    <property type="match status" value="1"/>
</dbReference>
<proteinExistence type="inferred from homology"/>
<dbReference type="PANTHER" id="PTHR23355:SF9">
    <property type="entry name" value="DIS3-LIKE EXONUCLEASE 2"/>
    <property type="match status" value="1"/>
</dbReference>
<evidence type="ECO:0000256" key="3">
    <source>
        <dbReference type="ARBA" id="ARBA00022801"/>
    </source>
</evidence>
<dbReference type="Pfam" id="PF17849">
    <property type="entry name" value="OB_Dis3"/>
    <property type="match status" value="1"/>
</dbReference>
<dbReference type="Gene3D" id="2.40.50.700">
    <property type="match status" value="1"/>
</dbReference>
<evidence type="ECO:0000313" key="9">
    <source>
        <dbReference type="EMBL" id="KZS03035.1"/>
    </source>
</evidence>
<feature type="compositionally biased region" description="Basic and acidic residues" evidence="7">
    <location>
        <begin position="1244"/>
        <end position="1253"/>
    </location>
</feature>
<dbReference type="InterPro" id="IPR012340">
    <property type="entry name" value="NA-bd_OB-fold"/>
</dbReference>
<evidence type="ECO:0000256" key="6">
    <source>
        <dbReference type="RuleBase" id="RU003901"/>
    </source>
</evidence>
<comment type="similarity">
    <text evidence="1 6">Belongs to the RNR ribonuclease family.</text>
</comment>
<dbReference type="SMART" id="SM00955">
    <property type="entry name" value="RNB"/>
    <property type="match status" value="1"/>
</dbReference>
<dbReference type="Gene3D" id="2.40.50.140">
    <property type="entry name" value="Nucleic acid-binding proteins"/>
    <property type="match status" value="1"/>
</dbReference>
<evidence type="ECO:0000256" key="7">
    <source>
        <dbReference type="SAM" id="MobiDB-lite"/>
    </source>
</evidence>
<dbReference type="SUPFAM" id="SSF50249">
    <property type="entry name" value="Nucleic acid-binding proteins"/>
    <property type="match status" value="2"/>
</dbReference>
<evidence type="ECO:0000256" key="2">
    <source>
        <dbReference type="ARBA" id="ARBA00022722"/>
    </source>
</evidence>
<dbReference type="Pfam" id="PF00773">
    <property type="entry name" value="RNB"/>
    <property type="match status" value="1"/>
</dbReference>
<feature type="compositionally biased region" description="Basic residues" evidence="7">
    <location>
        <begin position="1276"/>
        <end position="1288"/>
    </location>
</feature>
<dbReference type="FunFam" id="2.40.50.140:FF:000493">
    <property type="entry name" value="DIS3 exonuclease 2"/>
    <property type="match status" value="1"/>
</dbReference>
<dbReference type="Pfam" id="PF17877">
    <property type="entry name" value="Dis3l2_C_term"/>
    <property type="match status" value="1"/>
</dbReference>
<keyword evidence="4" id="KW-0269">Exonuclease</keyword>
<dbReference type="GO" id="GO:0000175">
    <property type="term" value="F:3'-5'-RNA exonuclease activity"/>
    <property type="evidence" value="ECO:0007669"/>
    <property type="project" value="TreeGrafter"/>
</dbReference>
<keyword evidence="2" id="KW-0540">Nuclease</keyword>
<dbReference type="InterPro" id="IPR041505">
    <property type="entry name" value="Dis3_CSD2"/>
</dbReference>
<gene>
    <name evidence="9" type="ORF">APZ42_034476</name>
</gene>
<feature type="compositionally biased region" description="Polar residues" evidence="7">
    <location>
        <begin position="98"/>
        <end position="115"/>
    </location>
</feature>
<feature type="compositionally biased region" description="Basic and acidic residues" evidence="7">
    <location>
        <begin position="1265"/>
        <end position="1275"/>
    </location>
</feature>
<keyword evidence="10" id="KW-1185">Reference proteome</keyword>
<dbReference type="OrthoDB" id="372421at2759"/>
<evidence type="ECO:0000256" key="4">
    <source>
        <dbReference type="ARBA" id="ARBA00022839"/>
    </source>
</evidence>
<dbReference type="InterPro" id="IPR041093">
    <property type="entry name" value="Dis3l2-like_C"/>
</dbReference>
<feature type="compositionally biased region" description="Polar residues" evidence="7">
    <location>
        <begin position="1289"/>
        <end position="1310"/>
    </location>
</feature>
<feature type="compositionally biased region" description="Basic and acidic residues" evidence="7">
    <location>
        <begin position="161"/>
        <end position="173"/>
    </location>
</feature>
<organism evidence="9 10">
    <name type="scientific">Daphnia magna</name>
    <dbReference type="NCBI Taxonomy" id="35525"/>
    <lineage>
        <taxon>Eukaryota</taxon>
        <taxon>Metazoa</taxon>
        <taxon>Ecdysozoa</taxon>
        <taxon>Arthropoda</taxon>
        <taxon>Crustacea</taxon>
        <taxon>Branchiopoda</taxon>
        <taxon>Diplostraca</taxon>
        <taxon>Cladocera</taxon>
        <taxon>Anomopoda</taxon>
        <taxon>Daphniidae</taxon>
        <taxon>Daphnia</taxon>
    </lineage>
</organism>
<dbReference type="InterPro" id="IPR033771">
    <property type="entry name" value="Rrp44_CSD1"/>
</dbReference>
<keyword evidence="5" id="KW-0694">RNA-binding</keyword>
<feature type="compositionally biased region" description="Polar residues" evidence="7">
    <location>
        <begin position="1223"/>
        <end position="1233"/>
    </location>
</feature>
<dbReference type="GO" id="GO:0000932">
    <property type="term" value="C:P-body"/>
    <property type="evidence" value="ECO:0007669"/>
    <property type="project" value="TreeGrafter"/>
</dbReference>
<dbReference type="EMBL" id="LRGB01003375">
    <property type="protein sequence ID" value="KZS03035.1"/>
    <property type="molecule type" value="Genomic_DNA"/>
</dbReference>
<dbReference type="InterPro" id="IPR022966">
    <property type="entry name" value="RNase_II/R_CS"/>
</dbReference>
<dbReference type="Gene3D" id="2.40.50.690">
    <property type="match status" value="1"/>
</dbReference>
<protein>
    <submittedName>
        <fullName evidence="9">Putative Dis3</fullName>
    </submittedName>
</protein>
<dbReference type="GO" id="GO:0003723">
    <property type="term" value="F:RNA binding"/>
    <property type="evidence" value="ECO:0007669"/>
    <property type="project" value="UniProtKB-KW"/>
</dbReference>